<evidence type="ECO:0000313" key="3">
    <source>
        <dbReference type="Proteomes" id="UP000250321"/>
    </source>
</evidence>
<evidence type="ECO:0000256" key="1">
    <source>
        <dbReference type="SAM" id="MobiDB-lite"/>
    </source>
</evidence>
<feature type="compositionally biased region" description="Basic residues" evidence="1">
    <location>
        <begin position="110"/>
        <end position="126"/>
    </location>
</feature>
<evidence type="ECO:0000313" key="2">
    <source>
        <dbReference type="EMBL" id="PQM33932.1"/>
    </source>
</evidence>
<feature type="compositionally biased region" description="Polar residues" evidence="1">
    <location>
        <begin position="92"/>
        <end position="106"/>
    </location>
</feature>
<dbReference type="OrthoDB" id="10575616at2759"/>
<comment type="caution">
    <text evidence="2">The sequence shown here is derived from an EMBL/GenBank/DDBJ whole genome shotgun (WGS) entry which is preliminary data.</text>
</comment>
<dbReference type="EMBL" id="PJQY01003853">
    <property type="protein sequence ID" value="PQM33932.1"/>
    <property type="molecule type" value="Genomic_DNA"/>
</dbReference>
<proteinExistence type="predicted"/>
<dbReference type="Proteomes" id="UP000250321">
    <property type="component" value="Unassembled WGS sequence"/>
</dbReference>
<organism evidence="2 3">
    <name type="scientific">Prunus yedoensis var. nudiflora</name>
    <dbReference type="NCBI Taxonomy" id="2094558"/>
    <lineage>
        <taxon>Eukaryota</taxon>
        <taxon>Viridiplantae</taxon>
        <taxon>Streptophyta</taxon>
        <taxon>Embryophyta</taxon>
        <taxon>Tracheophyta</taxon>
        <taxon>Spermatophyta</taxon>
        <taxon>Magnoliopsida</taxon>
        <taxon>eudicotyledons</taxon>
        <taxon>Gunneridae</taxon>
        <taxon>Pentapetalae</taxon>
        <taxon>rosids</taxon>
        <taxon>fabids</taxon>
        <taxon>Rosales</taxon>
        <taxon>Rosaceae</taxon>
        <taxon>Amygdaloideae</taxon>
        <taxon>Amygdaleae</taxon>
        <taxon>Prunus</taxon>
    </lineage>
</organism>
<feature type="region of interest" description="Disordered" evidence="1">
    <location>
        <begin position="1"/>
        <end position="126"/>
    </location>
</feature>
<gene>
    <name evidence="2" type="ORF">Pyn_21747</name>
</gene>
<name>A0A314UAP3_PRUYE</name>
<sequence>MDRGNLEVLEQESAGGEEELGRGVVRGKGVVSEQQQTQASPKFNVKRGAHAPHVIRKTNLFAGWQPGQGSSSQPPSQPTQSSQAPSQPAQSLQAHQVSSSQPQPMVTSPKRPRLKSPAKRIRPWRV</sequence>
<feature type="compositionally biased region" description="Basic residues" evidence="1">
    <location>
        <begin position="44"/>
        <end position="56"/>
    </location>
</feature>
<feature type="compositionally biased region" description="Low complexity" evidence="1">
    <location>
        <begin position="65"/>
        <end position="91"/>
    </location>
</feature>
<keyword evidence="3" id="KW-1185">Reference proteome</keyword>
<dbReference type="AlphaFoldDB" id="A0A314UAP3"/>
<reference evidence="2 3" key="1">
    <citation type="submission" date="2018-02" db="EMBL/GenBank/DDBJ databases">
        <title>Draft genome of wild Prunus yedoensis var. nudiflora.</title>
        <authorList>
            <person name="Baek S."/>
            <person name="Kim J.-H."/>
            <person name="Choi K."/>
            <person name="Kim G.-B."/>
            <person name="Cho A."/>
            <person name="Jang H."/>
            <person name="Shin C.-H."/>
            <person name="Yu H.-J."/>
            <person name="Mun J.-H."/>
        </authorList>
    </citation>
    <scope>NUCLEOTIDE SEQUENCE [LARGE SCALE GENOMIC DNA]</scope>
    <source>
        <strain evidence="3">cv. Jeju island</strain>
        <tissue evidence="2">Leaf</tissue>
    </source>
</reference>
<accession>A0A314UAP3</accession>
<protein>
    <submittedName>
        <fullName evidence="2">Uncharacterized protein</fullName>
    </submittedName>
</protein>